<dbReference type="OrthoDB" id="5593235at2759"/>
<proteinExistence type="predicted"/>
<accession>A0A2I2F8M1</accession>
<dbReference type="STRING" id="41067.A0A2I2F8M1"/>
<evidence type="ECO:0000313" key="3">
    <source>
        <dbReference type="Proteomes" id="UP000234585"/>
    </source>
</evidence>
<dbReference type="EMBL" id="KZ559146">
    <property type="protein sequence ID" value="PLB36982.1"/>
    <property type="molecule type" value="Genomic_DNA"/>
</dbReference>
<gene>
    <name evidence="2" type="ORF">BDW47DRAFT_44469</name>
</gene>
<protein>
    <submittedName>
        <fullName evidence="2">Uncharacterized protein</fullName>
    </submittedName>
</protein>
<keyword evidence="1" id="KW-0812">Transmembrane</keyword>
<organism evidence="2 3">
    <name type="scientific">Aspergillus candidus</name>
    <dbReference type="NCBI Taxonomy" id="41067"/>
    <lineage>
        <taxon>Eukaryota</taxon>
        <taxon>Fungi</taxon>
        <taxon>Dikarya</taxon>
        <taxon>Ascomycota</taxon>
        <taxon>Pezizomycotina</taxon>
        <taxon>Eurotiomycetes</taxon>
        <taxon>Eurotiomycetidae</taxon>
        <taxon>Eurotiales</taxon>
        <taxon>Aspergillaceae</taxon>
        <taxon>Aspergillus</taxon>
        <taxon>Aspergillus subgen. Circumdati</taxon>
    </lineage>
</organism>
<evidence type="ECO:0000256" key="1">
    <source>
        <dbReference type="SAM" id="Phobius"/>
    </source>
</evidence>
<dbReference type="RefSeq" id="XP_024670994.1">
    <property type="nucleotide sequence ID" value="XM_024819050.1"/>
</dbReference>
<dbReference type="AlphaFoldDB" id="A0A2I2F8M1"/>
<dbReference type="Proteomes" id="UP000234585">
    <property type="component" value="Unassembled WGS sequence"/>
</dbReference>
<keyword evidence="1" id="KW-1133">Transmembrane helix</keyword>
<evidence type="ECO:0000313" key="2">
    <source>
        <dbReference type="EMBL" id="PLB36982.1"/>
    </source>
</evidence>
<sequence length="414" mass="46077">MGRPEKLIDEESHVAPVSRCRPWVPLLIWCGFGYFCMALVFAVACYAKPSLLQLGLLPVFVQTGVPAPFYAYSRGSGQFAKPANIKTVALVPFRDHKRTEILDCYLQRNLVKNHGFLDEVAFIPLTNDTTSLEWLASTVEKTPQYSLTSSAEANSKASLYIWIDGDTVFFEDHTIPTIVKTKLDHPDSLVVSANVVNQAALKSLHSHAGVALSYLPELSSTSPPSPFRTQIGQEWRASQLPPWEGPNDFKVQMGFVAPSQNHRWLRSGDYDGDRTPIGMSMYSDEGPGLDHWTVSAQQHYSFLHHLELGGLHHYKFPVWNNPNGAVSRNFLCFEGGDASVVQSLIEHGEMDELSSKTWEDHNYSHVMIDGKGLAAHYSAGYLEGLDSTDVLERYRAYAQEMVCPGLLDPESIGD</sequence>
<reference evidence="2 3" key="1">
    <citation type="submission" date="2017-12" db="EMBL/GenBank/DDBJ databases">
        <authorList>
            <consortium name="DOE Joint Genome Institute"/>
            <person name="Haridas S."/>
            <person name="Kjaerbolling I."/>
            <person name="Vesth T.C."/>
            <person name="Frisvad J.C."/>
            <person name="Nybo J.L."/>
            <person name="Theobald S."/>
            <person name="Kuo A."/>
            <person name="Bowyer P."/>
            <person name="Matsuda Y."/>
            <person name="Mondo S."/>
            <person name="Lyhne E.K."/>
            <person name="Kogle M.E."/>
            <person name="Clum A."/>
            <person name="Lipzen A."/>
            <person name="Salamov A."/>
            <person name="Ngan C.Y."/>
            <person name="Daum C."/>
            <person name="Chiniquy J."/>
            <person name="Barry K."/>
            <person name="LaButti K."/>
            <person name="Simmons B.A."/>
            <person name="Magnuson J.K."/>
            <person name="Mortensen U.H."/>
            <person name="Larsen T.O."/>
            <person name="Grigoriev I.V."/>
            <person name="Baker S.E."/>
            <person name="Andersen M.R."/>
            <person name="Nordberg H.P."/>
            <person name="Cantor M.N."/>
            <person name="Hua S.X."/>
        </authorList>
    </citation>
    <scope>NUCLEOTIDE SEQUENCE [LARGE SCALE GENOMIC DNA]</scope>
    <source>
        <strain evidence="2 3">CBS 102.13</strain>
    </source>
</reference>
<keyword evidence="1" id="KW-0472">Membrane</keyword>
<keyword evidence="3" id="KW-1185">Reference proteome</keyword>
<feature type="transmembrane region" description="Helical" evidence="1">
    <location>
        <begin position="26"/>
        <end position="47"/>
    </location>
</feature>
<dbReference type="GeneID" id="36526210"/>
<name>A0A2I2F8M1_ASPCN</name>